<dbReference type="GO" id="GO:0005886">
    <property type="term" value="C:plasma membrane"/>
    <property type="evidence" value="ECO:0007669"/>
    <property type="project" value="TreeGrafter"/>
</dbReference>
<keyword evidence="3 5" id="KW-0067">ATP-binding</keyword>
<dbReference type="EMBL" id="SJDT01000007">
    <property type="protein sequence ID" value="TBW20874.1"/>
    <property type="molecule type" value="Genomic_DNA"/>
</dbReference>
<dbReference type="InterPro" id="IPR015854">
    <property type="entry name" value="ABC_transpr_LolD-like"/>
</dbReference>
<dbReference type="RefSeq" id="WP_131282264.1">
    <property type="nucleotide sequence ID" value="NZ_JBHSLR010000003.1"/>
</dbReference>
<accession>A0A4Q9UYU4</accession>
<keyword evidence="2" id="KW-0547">Nucleotide-binding</keyword>
<dbReference type="SUPFAM" id="SSF52540">
    <property type="entry name" value="P-loop containing nucleoside triphosphate hydrolases"/>
    <property type="match status" value="1"/>
</dbReference>
<evidence type="ECO:0000259" key="4">
    <source>
        <dbReference type="PROSITE" id="PS50893"/>
    </source>
</evidence>
<comment type="caution">
    <text evidence="5">The sequence shown here is derived from an EMBL/GenBank/DDBJ whole genome shotgun (WGS) entry which is preliminary data.</text>
</comment>
<dbReference type="Pfam" id="PF00005">
    <property type="entry name" value="ABC_tran"/>
    <property type="match status" value="1"/>
</dbReference>
<dbReference type="GO" id="GO:0022857">
    <property type="term" value="F:transmembrane transporter activity"/>
    <property type="evidence" value="ECO:0007669"/>
    <property type="project" value="UniProtKB-ARBA"/>
</dbReference>
<dbReference type="InterPro" id="IPR003439">
    <property type="entry name" value="ABC_transporter-like_ATP-bd"/>
</dbReference>
<name>A0A4Q9UYU4_9ACTO</name>
<proteinExistence type="predicted"/>
<keyword evidence="6" id="KW-1185">Reference proteome</keyword>
<organism evidence="5 6">
    <name type="scientific">Arcanobacterium bovis</name>
    <dbReference type="NCBI Taxonomy" id="2529275"/>
    <lineage>
        <taxon>Bacteria</taxon>
        <taxon>Bacillati</taxon>
        <taxon>Actinomycetota</taxon>
        <taxon>Actinomycetes</taxon>
        <taxon>Actinomycetales</taxon>
        <taxon>Actinomycetaceae</taxon>
        <taxon>Arcanobacterium</taxon>
    </lineage>
</organism>
<dbReference type="PANTHER" id="PTHR24220">
    <property type="entry name" value="IMPORT ATP-BINDING PROTEIN"/>
    <property type="match status" value="1"/>
</dbReference>
<dbReference type="PANTHER" id="PTHR24220:SF86">
    <property type="entry name" value="ABC TRANSPORTER ABCH.1"/>
    <property type="match status" value="1"/>
</dbReference>
<dbReference type="InterPro" id="IPR027417">
    <property type="entry name" value="P-loop_NTPase"/>
</dbReference>
<sequence length="226" mass="24634">MSVLHLRDIRKTYNVTPPVPVLHGVDLDVDAGEKVAILGYSGAGKSTLLNIMGLLDVPTSGTYELAGHETQSLSGRRRDHLRSDVLGFVFQDYHVLGHRTVAENLDLKLSITGIPHAEREAAINDALSNVGLLERKHSLSRLLSGGEKQRLAIARAIITHPQVLLADEPTGNLDSLNAKIVLDLFDQQAAKGVAIVVITHDDRLARWADRVVHLRDGKIDSMESGQ</sequence>
<dbReference type="InterPro" id="IPR003593">
    <property type="entry name" value="AAA+_ATPase"/>
</dbReference>
<dbReference type="InterPro" id="IPR017911">
    <property type="entry name" value="MacB-like_ATP-bd"/>
</dbReference>
<dbReference type="GO" id="GO:0016887">
    <property type="term" value="F:ATP hydrolysis activity"/>
    <property type="evidence" value="ECO:0007669"/>
    <property type="project" value="InterPro"/>
</dbReference>
<evidence type="ECO:0000313" key="5">
    <source>
        <dbReference type="EMBL" id="TBW20874.1"/>
    </source>
</evidence>
<dbReference type="OrthoDB" id="9802264at2"/>
<dbReference type="FunFam" id="3.40.50.300:FF:000032">
    <property type="entry name" value="Export ABC transporter ATP-binding protein"/>
    <property type="match status" value="1"/>
</dbReference>
<keyword evidence="1" id="KW-0813">Transport</keyword>
<dbReference type="AlphaFoldDB" id="A0A4Q9UYU4"/>
<gene>
    <name evidence="5" type="ORF">EZJ44_08070</name>
</gene>
<dbReference type="GO" id="GO:0005524">
    <property type="term" value="F:ATP binding"/>
    <property type="evidence" value="ECO:0007669"/>
    <property type="project" value="UniProtKB-KW"/>
</dbReference>
<evidence type="ECO:0000256" key="2">
    <source>
        <dbReference type="ARBA" id="ARBA00022741"/>
    </source>
</evidence>
<dbReference type="Proteomes" id="UP000293036">
    <property type="component" value="Unassembled WGS sequence"/>
</dbReference>
<feature type="domain" description="ABC transporter" evidence="4">
    <location>
        <begin position="4"/>
        <end position="226"/>
    </location>
</feature>
<evidence type="ECO:0000313" key="6">
    <source>
        <dbReference type="Proteomes" id="UP000293036"/>
    </source>
</evidence>
<reference evidence="5 6" key="1">
    <citation type="submission" date="2019-02" db="EMBL/GenBank/DDBJ databases">
        <title>Arcanobacterium bovis sp. nov., isolated from the milk of a cow with mastitis.</title>
        <authorList>
            <person name="Sammra O."/>
            <person name="Foster G."/>
            <person name="Hassan A."/>
            <person name="Alssahen M."/>
            <person name="Laemmler C."/>
            <person name="Borowiak M."/>
            <person name="Malorny B."/>
            <person name="Abdulmawjood A."/>
        </authorList>
    </citation>
    <scope>NUCLEOTIDE SEQUENCE [LARGE SCALE GENOMIC DNA]</scope>
    <source>
        <strain evidence="5 6">C605018/01/1</strain>
    </source>
</reference>
<protein>
    <submittedName>
        <fullName evidence="5">ABC transporter ATP-binding protein</fullName>
    </submittedName>
</protein>
<evidence type="ECO:0000256" key="1">
    <source>
        <dbReference type="ARBA" id="ARBA00022448"/>
    </source>
</evidence>
<dbReference type="Gene3D" id="3.40.50.300">
    <property type="entry name" value="P-loop containing nucleotide triphosphate hydrolases"/>
    <property type="match status" value="1"/>
</dbReference>
<dbReference type="PROSITE" id="PS00211">
    <property type="entry name" value="ABC_TRANSPORTER_1"/>
    <property type="match status" value="1"/>
</dbReference>
<dbReference type="InterPro" id="IPR017871">
    <property type="entry name" value="ABC_transporter-like_CS"/>
</dbReference>
<dbReference type="GO" id="GO:0098796">
    <property type="term" value="C:membrane protein complex"/>
    <property type="evidence" value="ECO:0007669"/>
    <property type="project" value="UniProtKB-ARBA"/>
</dbReference>
<dbReference type="SMART" id="SM00382">
    <property type="entry name" value="AAA"/>
    <property type="match status" value="1"/>
</dbReference>
<evidence type="ECO:0000256" key="3">
    <source>
        <dbReference type="ARBA" id="ARBA00022840"/>
    </source>
</evidence>
<dbReference type="PROSITE" id="PS50893">
    <property type="entry name" value="ABC_TRANSPORTER_2"/>
    <property type="match status" value="1"/>
</dbReference>
<dbReference type="CDD" id="cd03255">
    <property type="entry name" value="ABC_MJ0796_LolCDE_FtsE"/>
    <property type="match status" value="1"/>
</dbReference>